<proteinExistence type="predicted"/>
<evidence type="ECO:0000313" key="1">
    <source>
        <dbReference type="EMBL" id="VDD79025.1"/>
    </source>
</evidence>
<evidence type="ECO:0000313" key="2">
    <source>
        <dbReference type="Proteomes" id="UP000267029"/>
    </source>
</evidence>
<keyword evidence="2" id="KW-1185">Reference proteome</keyword>
<dbReference type="AlphaFoldDB" id="A0A3P6HJC9"/>
<dbReference type="Proteomes" id="UP000267029">
    <property type="component" value="Unassembled WGS sequence"/>
</dbReference>
<reference evidence="1 2" key="1">
    <citation type="submission" date="2018-10" db="EMBL/GenBank/DDBJ databases">
        <authorList>
            <consortium name="Pathogen Informatics"/>
        </authorList>
    </citation>
    <scope>NUCLEOTIDE SEQUENCE [LARGE SCALE GENOMIC DNA]</scope>
</reference>
<organism evidence="1 2">
    <name type="scientific">Mesocestoides corti</name>
    <name type="common">Flatworm</name>
    <dbReference type="NCBI Taxonomy" id="53468"/>
    <lineage>
        <taxon>Eukaryota</taxon>
        <taxon>Metazoa</taxon>
        <taxon>Spiralia</taxon>
        <taxon>Lophotrochozoa</taxon>
        <taxon>Platyhelminthes</taxon>
        <taxon>Cestoda</taxon>
        <taxon>Eucestoda</taxon>
        <taxon>Cyclophyllidea</taxon>
        <taxon>Mesocestoididae</taxon>
        <taxon>Mesocestoides</taxon>
    </lineage>
</organism>
<gene>
    <name evidence="1" type="ORF">MCOS_LOCUS5028</name>
</gene>
<protein>
    <submittedName>
        <fullName evidence="1">Uncharacterized protein</fullName>
    </submittedName>
</protein>
<sequence length="79" mass="8986">MSLHSTLLQVDPCHTDVVDPLRGPGVLPQSGESCGLRQVHLQCSQRVRPQRRRIQHQGHRQILLHAGAELRPTLERTRQ</sequence>
<dbReference type="EMBL" id="UXSR01003115">
    <property type="protein sequence ID" value="VDD79025.1"/>
    <property type="molecule type" value="Genomic_DNA"/>
</dbReference>
<accession>A0A3P6HJC9</accession>
<name>A0A3P6HJC9_MESCO</name>